<dbReference type="AlphaFoldDB" id="A0A225UVR4"/>
<reference evidence="2" key="1">
    <citation type="submission" date="2017-03" db="EMBL/GenBank/DDBJ databases">
        <title>Phytopthora megakarya and P. palmivora, two closely related causual agents of cacao black pod achieved similar genome size and gene model numbers by different mechanisms.</title>
        <authorList>
            <person name="Ali S."/>
            <person name="Shao J."/>
            <person name="Larry D.J."/>
            <person name="Kronmiller B."/>
            <person name="Shen D."/>
            <person name="Strem M.D."/>
            <person name="Melnick R.L."/>
            <person name="Guiltinan M.J."/>
            <person name="Tyler B.M."/>
            <person name="Meinhardt L.W."/>
            <person name="Bailey B.A."/>
        </authorList>
    </citation>
    <scope>NUCLEOTIDE SEQUENCE [LARGE SCALE GENOMIC DNA]</scope>
    <source>
        <strain evidence="2">zdho120</strain>
    </source>
</reference>
<proteinExistence type="predicted"/>
<evidence type="ECO:0000313" key="1">
    <source>
        <dbReference type="EMBL" id="OWY97032.1"/>
    </source>
</evidence>
<comment type="caution">
    <text evidence="1">The sequence shown here is derived from an EMBL/GenBank/DDBJ whole genome shotgun (WGS) entry which is preliminary data.</text>
</comment>
<protein>
    <submittedName>
        <fullName evidence="1">Uncharacterized protein</fullName>
    </submittedName>
</protein>
<dbReference type="Proteomes" id="UP000198211">
    <property type="component" value="Unassembled WGS sequence"/>
</dbReference>
<gene>
    <name evidence="1" type="ORF">PHMEG_00032533</name>
</gene>
<evidence type="ECO:0000313" key="2">
    <source>
        <dbReference type="Proteomes" id="UP000198211"/>
    </source>
</evidence>
<sequence>MACLIQETHVGSTDEADEVEMQWKRLWGNQHVVNGPRFRTDDNRAGGVAILVNPEVAKSAEPCLEHEWSKTTIMLSMGETYL</sequence>
<organism evidence="1 2">
    <name type="scientific">Phytophthora megakarya</name>
    <dbReference type="NCBI Taxonomy" id="4795"/>
    <lineage>
        <taxon>Eukaryota</taxon>
        <taxon>Sar</taxon>
        <taxon>Stramenopiles</taxon>
        <taxon>Oomycota</taxon>
        <taxon>Peronosporomycetes</taxon>
        <taxon>Peronosporales</taxon>
        <taxon>Peronosporaceae</taxon>
        <taxon>Phytophthora</taxon>
    </lineage>
</organism>
<accession>A0A225UVR4</accession>
<keyword evidence="2" id="KW-1185">Reference proteome</keyword>
<dbReference type="EMBL" id="NBNE01010922">
    <property type="protein sequence ID" value="OWY97032.1"/>
    <property type="molecule type" value="Genomic_DNA"/>
</dbReference>
<name>A0A225UVR4_9STRA</name>